<keyword evidence="2" id="KW-1185">Reference proteome</keyword>
<accession>A0A1C9EHS6</accession>
<gene>
    <name evidence="1" type="primary">61</name>
    <name evidence="1" type="ORF">SEA_HEDWIG_61</name>
</gene>
<dbReference type="RefSeq" id="YP_009289870.1">
    <property type="nucleotide sequence ID" value="NC_031099.1"/>
</dbReference>
<dbReference type="Proteomes" id="UP000203073">
    <property type="component" value="Segment"/>
</dbReference>
<organism evidence="1 2">
    <name type="scientific">Gordonia phage Hedwig</name>
    <dbReference type="NCBI Taxonomy" id="1887648"/>
    <lineage>
        <taxon>Viruses</taxon>
        <taxon>Duplodnaviria</taxon>
        <taxon>Heunggongvirae</taxon>
        <taxon>Uroviricota</taxon>
        <taxon>Caudoviricetes</taxon>
        <taxon>Hedwigvirus</taxon>
        <taxon>Hedwigvirus hedwig</taxon>
    </lineage>
</organism>
<proteinExistence type="predicted"/>
<evidence type="ECO:0000313" key="1">
    <source>
        <dbReference type="EMBL" id="AON97354.1"/>
    </source>
</evidence>
<dbReference type="EMBL" id="KX557279">
    <property type="protein sequence ID" value="AON97354.1"/>
    <property type="molecule type" value="Genomic_DNA"/>
</dbReference>
<dbReference type="GeneID" id="29056508"/>
<protein>
    <submittedName>
        <fullName evidence="1">Uncharacterized protein</fullName>
    </submittedName>
</protein>
<evidence type="ECO:0000313" key="2">
    <source>
        <dbReference type="Proteomes" id="UP000203073"/>
    </source>
</evidence>
<reference evidence="2" key="1">
    <citation type="submission" date="2016-07" db="EMBL/GenBank/DDBJ databases">
        <authorList>
            <person name="Florea S."/>
            <person name="Webb J.S."/>
            <person name="Jaromczyk J."/>
            <person name="Schardl C.L."/>
        </authorList>
    </citation>
    <scope>NUCLEOTIDE SEQUENCE [LARGE SCALE GENOMIC DNA]</scope>
</reference>
<dbReference type="KEGG" id="vg:29056508"/>
<sequence>MSPAQSHPTVWNHRRRGRIEGEIIWERDDWVHIRLVGDHRLSYGSESNRGRIDADGERITVRRSLLEEVTE</sequence>
<name>A0A1C9EHS6_9CAUD</name>